<dbReference type="AlphaFoldDB" id="A0A8J2S9U9"/>
<reference evidence="1" key="1">
    <citation type="submission" date="2021-11" db="EMBL/GenBank/DDBJ databases">
        <authorList>
            <consortium name="Genoscope - CEA"/>
            <person name="William W."/>
        </authorList>
    </citation>
    <scope>NUCLEOTIDE SEQUENCE</scope>
</reference>
<name>A0A8J2S9U9_9STRA</name>
<accession>A0A8J2S9U9</accession>
<organism evidence="1 2">
    <name type="scientific">Pelagomonas calceolata</name>
    <dbReference type="NCBI Taxonomy" id="35677"/>
    <lineage>
        <taxon>Eukaryota</taxon>
        <taxon>Sar</taxon>
        <taxon>Stramenopiles</taxon>
        <taxon>Ochrophyta</taxon>
        <taxon>Pelagophyceae</taxon>
        <taxon>Pelagomonadales</taxon>
        <taxon>Pelagomonadaceae</taxon>
        <taxon>Pelagomonas</taxon>
    </lineage>
</organism>
<dbReference type="Proteomes" id="UP000789595">
    <property type="component" value="Unassembled WGS sequence"/>
</dbReference>
<sequence>MAAITTRKIEAVVHTKIDAARRRTVAKTIALDRLSAFLGDAAPALQPPALPWVDLEIRPAFREPVEICVDCPEKATNGPAFKVHLPRLVLVLLEPEEVSRAAQRAKPNYFDLVLGHDAAAVAAARGKASAPFAHGGTWVPRDVWAAPPRSKAPKASLVCGALPRDKKLTRGHRIRRAVWDAAAADARIVRFASEHSKLPRDKGVRVLAAAPEAKAGSVAPFAVHVAIENVRRAGYFTEKLLDCFLLRTVPVYWGCPDLAAHGFDVDGVVFIDDGGDVAAVARAAVAAVGRALDAPPPAAAIERNYARAQDFLDLEGRLVASIDAALIARERDLCV</sequence>
<evidence type="ECO:0000313" key="2">
    <source>
        <dbReference type="Proteomes" id="UP000789595"/>
    </source>
</evidence>
<protein>
    <submittedName>
        <fullName evidence="1">Uncharacterized protein</fullName>
    </submittedName>
</protein>
<comment type="caution">
    <text evidence="1">The sequence shown here is derived from an EMBL/GenBank/DDBJ whole genome shotgun (WGS) entry which is preliminary data.</text>
</comment>
<gene>
    <name evidence="1" type="ORF">PECAL_1P26160</name>
</gene>
<proteinExistence type="predicted"/>
<dbReference type="SUPFAM" id="SSF53756">
    <property type="entry name" value="UDP-Glycosyltransferase/glycogen phosphorylase"/>
    <property type="match status" value="1"/>
</dbReference>
<dbReference type="EMBL" id="CAKKNE010000001">
    <property type="protein sequence ID" value="CAH0366141.1"/>
    <property type="molecule type" value="Genomic_DNA"/>
</dbReference>
<keyword evidence="2" id="KW-1185">Reference proteome</keyword>
<dbReference type="OrthoDB" id="426623at2759"/>
<dbReference type="InterPro" id="IPR038577">
    <property type="entry name" value="GT10-like_C_sf"/>
</dbReference>
<dbReference type="Gene3D" id="3.40.50.11660">
    <property type="entry name" value="Glycosyl transferase family 10, C-terminal domain"/>
    <property type="match status" value="1"/>
</dbReference>
<evidence type="ECO:0000313" key="1">
    <source>
        <dbReference type="EMBL" id="CAH0366141.1"/>
    </source>
</evidence>